<dbReference type="PANTHER" id="PTHR10807">
    <property type="entry name" value="MYOTUBULARIN-RELATED"/>
    <property type="match status" value="1"/>
</dbReference>
<evidence type="ECO:0000256" key="2">
    <source>
        <dbReference type="ARBA" id="ARBA00004496"/>
    </source>
</evidence>
<evidence type="ECO:0000256" key="6">
    <source>
        <dbReference type="ARBA" id="ARBA00022801"/>
    </source>
</evidence>
<evidence type="ECO:0000256" key="11">
    <source>
        <dbReference type="SAM" id="MobiDB-lite"/>
    </source>
</evidence>
<dbReference type="InterPro" id="IPR003595">
    <property type="entry name" value="Tyr_Pase_cat"/>
</dbReference>
<dbReference type="GO" id="GO:0004438">
    <property type="term" value="F:phosphatidylinositol-3-phosphate phosphatase activity"/>
    <property type="evidence" value="ECO:0007669"/>
    <property type="project" value="TreeGrafter"/>
</dbReference>
<dbReference type="Gene3D" id="2.30.29.30">
    <property type="entry name" value="Pleckstrin-homology domain (PH domain)/Phosphotyrosine-binding domain (PTB)"/>
    <property type="match status" value="1"/>
</dbReference>
<dbReference type="GO" id="GO:0016020">
    <property type="term" value="C:membrane"/>
    <property type="evidence" value="ECO:0007669"/>
    <property type="project" value="TreeGrafter"/>
</dbReference>
<evidence type="ECO:0000256" key="4">
    <source>
        <dbReference type="ARBA" id="ARBA00012903"/>
    </source>
</evidence>
<dbReference type="InterPro" id="IPR029021">
    <property type="entry name" value="Prot-tyrosine_phosphatase-like"/>
</dbReference>
<evidence type="ECO:0000256" key="7">
    <source>
        <dbReference type="ARBA" id="ARBA00023098"/>
    </source>
</evidence>
<dbReference type="CDD" id="cd14535">
    <property type="entry name" value="PTP-MTM1-like"/>
    <property type="match status" value="1"/>
</dbReference>
<evidence type="ECO:0000313" key="14">
    <source>
        <dbReference type="EMBL" id="JAS27921.1"/>
    </source>
</evidence>
<dbReference type="GO" id="GO:0046856">
    <property type="term" value="P:phosphatidylinositol dephosphorylation"/>
    <property type="evidence" value="ECO:0007669"/>
    <property type="project" value="TreeGrafter"/>
</dbReference>
<dbReference type="SMART" id="SM00568">
    <property type="entry name" value="GRAM"/>
    <property type="match status" value="1"/>
</dbReference>
<dbReference type="InterPro" id="IPR004182">
    <property type="entry name" value="GRAM"/>
</dbReference>
<keyword evidence="8" id="KW-0472">Membrane</keyword>
<dbReference type="EMBL" id="GEDC01020921">
    <property type="protein sequence ID" value="JAS16377.1"/>
    <property type="molecule type" value="Transcribed_RNA"/>
</dbReference>
<evidence type="ECO:0000256" key="3">
    <source>
        <dbReference type="ARBA" id="ARBA00007471"/>
    </source>
</evidence>
<dbReference type="SUPFAM" id="SSF52799">
    <property type="entry name" value="(Phosphotyrosine protein) phosphatases II"/>
    <property type="match status" value="1"/>
</dbReference>
<organism evidence="13">
    <name type="scientific">Clastoptera arizonana</name>
    <name type="common">Arizona spittle bug</name>
    <dbReference type="NCBI Taxonomy" id="38151"/>
    <lineage>
        <taxon>Eukaryota</taxon>
        <taxon>Metazoa</taxon>
        <taxon>Ecdysozoa</taxon>
        <taxon>Arthropoda</taxon>
        <taxon>Hexapoda</taxon>
        <taxon>Insecta</taxon>
        <taxon>Pterygota</taxon>
        <taxon>Neoptera</taxon>
        <taxon>Paraneoptera</taxon>
        <taxon>Hemiptera</taxon>
        <taxon>Auchenorrhyncha</taxon>
        <taxon>Cercopoidea</taxon>
        <taxon>Clastopteridae</taxon>
        <taxon>Clastoptera</taxon>
    </lineage>
</organism>
<evidence type="ECO:0000256" key="1">
    <source>
        <dbReference type="ARBA" id="ARBA00004184"/>
    </source>
</evidence>
<dbReference type="InterPro" id="IPR011993">
    <property type="entry name" value="PH-like_dom_sf"/>
</dbReference>
<dbReference type="EMBL" id="GEDC01009377">
    <property type="protein sequence ID" value="JAS27921.1"/>
    <property type="molecule type" value="Transcribed_RNA"/>
</dbReference>
<feature type="domain" description="Myotubularin phosphatase" evidence="12">
    <location>
        <begin position="222"/>
        <end position="596"/>
    </location>
</feature>
<dbReference type="InterPro" id="IPR010569">
    <property type="entry name" value="Myotubularin-like_Pase_dom"/>
</dbReference>
<gene>
    <name evidence="13" type="ORF">g.9031</name>
    <name evidence="14" type="ORF">g.9034</name>
</gene>
<protein>
    <recommendedName>
        <fullName evidence="4">phosphatidylinositol-3,5-bisphosphate 3-phosphatase</fullName>
        <ecNumber evidence="4">3.1.3.95</ecNumber>
    </recommendedName>
</protein>
<dbReference type="AlphaFoldDB" id="A0A1B6CSM6"/>
<dbReference type="Gene3D" id="3.90.190.10">
    <property type="entry name" value="Protein tyrosine phosphatase superfamily"/>
    <property type="match status" value="1"/>
</dbReference>
<feature type="binding site" evidence="10">
    <location>
        <begin position="434"/>
        <end position="440"/>
    </location>
    <ligand>
        <name>substrate</name>
    </ligand>
</feature>
<dbReference type="GO" id="GO:0052629">
    <property type="term" value="F:phosphatidylinositol-3,5-bisphosphate 3-phosphatase activity"/>
    <property type="evidence" value="ECO:0007669"/>
    <property type="project" value="UniProtKB-EC"/>
</dbReference>
<comment type="subcellular location">
    <subcellularLocation>
        <location evidence="2">Cytoplasm</location>
    </subcellularLocation>
    <subcellularLocation>
        <location evidence="1">Endomembrane system</location>
        <topology evidence="1">Peripheral membrane protein</topology>
    </subcellularLocation>
</comment>
<evidence type="ECO:0000259" key="12">
    <source>
        <dbReference type="PROSITE" id="PS51339"/>
    </source>
</evidence>
<dbReference type="Pfam" id="PF02893">
    <property type="entry name" value="GRAM"/>
    <property type="match status" value="1"/>
</dbReference>
<keyword evidence="6" id="KW-0378">Hydrolase</keyword>
<feature type="active site" description="Phosphocysteine intermediate" evidence="9">
    <location>
        <position position="434"/>
    </location>
</feature>
<dbReference type="FunFam" id="2.30.29.30:FF:000038">
    <property type="entry name" value="Myotubularin 1, isoform CRA_a"/>
    <property type="match status" value="1"/>
</dbReference>
<feature type="binding site" evidence="10">
    <location>
        <begin position="372"/>
        <end position="373"/>
    </location>
    <ligand>
        <name>substrate</name>
    </ligand>
</feature>
<dbReference type="SUPFAM" id="SSF50729">
    <property type="entry name" value="PH domain-like"/>
    <property type="match status" value="1"/>
</dbReference>
<feature type="compositionally biased region" description="Low complexity" evidence="11">
    <location>
        <begin position="7"/>
        <end position="40"/>
    </location>
</feature>
<keyword evidence="5" id="KW-0963">Cytoplasm</keyword>
<evidence type="ECO:0000256" key="10">
    <source>
        <dbReference type="PIRSR" id="PIRSR630564-2"/>
    </source>
</evidence>
<reference evidence="13" key="1">
    <citation type="submission" date="2015-12" db="EMBL/GenBank/DDBJ databases">
        <title>De novo transcriptome assembly of four potential Pierce s Disease insect vectors from Arizona vineyards.</title>
        <authorList>
            <person name="Tassone E.E."/>
        </authorList>
    </citation>
    <scope>NUCLEOTIDE SEQUENCE</scope>
</reference>
<dbReference type="EC" id="3.1.3.95" evidence="4"/>
<name>A0A1B6CSM6_9HEMI</name>
<dbReference type="InterPro" id="IPR030564">
    <property type="entry name" value="Myotubularin"/>
</dbReference>
<evidence type="ECO:0000256" key="8">
    <source>
        <dbReference type="ARBA" id="ARBA00023136"/>
    </source>
</evidence>
<evidence type="ECO:0000256" key="5">
    <source>
        <dbReference type="ARBA" id="ARBA00022490"/>
    </source>
</evidence>
<dbReference type="GO" id="GO:0005737">
    <property type="term" value="C:cytoplasm"/>
    <property type="evidence" value="ECO:0007669"/>
    <property type="project" value="UniProtKB-SubCell"/>
</dbReference>
<feature type="binding site" evidence="10">
    <location>
        <begin position="347"/>
        <end position="350"/>
    </location>
    <ligand>
        <name>substrate</name>
    </ligand>
</feature>
<dbReference type="Pfam" id="PF06602">
    <property type="entry name" value="Myotub-related"/>
    <property type="match status" value="1"/>
</dbReference>
<dbReference type="PROSITE" id="PS51339">
    <property type="entry name" value="PPASE_MYOTUBULARIN"/>
    <property type="match status" value="1"/>
</dbReference>
<keyword evidence="7" id="KW-0443">Lipid metabolism</keyword>
<feature type="region of interest" description="Disordered" evidence="11">
    <location>
        <begin position="1"/>
        <end position="63"/>
    </location>
</feature>
<proteinExistence type="inferred from homology"/>
<accession>A0A1B6CSM6</accession>
<feature type="compositionally biased region" description="Low complexity" evidence="11">
    <location>
        <begin position="54"/>
        <end position="63"/>
    </location>
</feature>
<dbReference type="InterPro" id="IPR016130">
    <property type="entry name" value="Tyr_Pase_AS"/>
</dbReference>
<dbReference type="PANTHER" id="PTHR10807:SF128">
    <property type="entry name" value="PHOSPHATIDYLINOSITOL-3,5-BISPHOSPHATE 3-PHOSPHATASE"/>
    <property type="match status" value="1"/>
</dbReference>
<dbReference type="GO" id="GO:0012505">
    <property type="term" value="C:endomembrane system"/>
    <property type="evidence" value="ECO:0007669"/>
    <property type="project" value="UniProtKB-SubCell"/>
</dbReference>
<dbReference type="PROSITE" id="PS00383">
    <property type="entry name" value="TYR_PHOSPHATASE_1"/>
    <property type="match status" value="1"/>
</dbReference>
<evidence type="ECO:0000256" key="9">
    <source>
        <dbReference type="PIRSR" id="PIRSR630564-1"/>
    </source>
</evidence>
<feature type="region of interest" description="Disordered" evidence="11">
    <location>
        <begin position="77"/>
        <end position="97"/>
    </location>
</feature>
<dbReference type="SMART" id="SM00404">
    <property type="entry name" value="PTPc_motif"/>
    <property type="match status" value="1"/>
</dbReference>
<sequence>MDRKSSSELLNLEPLNSNIKNLSSDSLASDSKSSSLNSKLGQDSESSSKESHSKSFYSSSSPSAGNIILTVETKYKGKSNVGETSTPSRPDDPPLLPGEKVQGSAKEVTYLCPYSGPARGTLSVTNYKLHFRSVDRDMPYVIEVPLGVVSRVEKVGGQSSRGENSYGIELFCKDMRNLRFGHPQENHSRRFVFEKLQQYAFPLSHKLPLFAFEYTESFPENGWNIHEPIAELKRMGVPNDMWKITKINENYDICDSYPPIWAVPAAATEEDLRHVAAFRSRGRIPVLCWIHPESQATLTRCSQPLVGVSGKRCHDDERYIQLIMDANAQSHKLFIMDARPSANAIANKAKGGGYESEDAYQNAELVFLDIHNIHVMRESLRKLKELCFPKIDESRWLSGVESTYWLKHIKCILAGACRIVDKVENHKTSVLVHCSDGWDRTAQLTALAMVLLDPYYRTIKGFQVLIEKEWLSFGHKFQQRIGHGDDHHSDADRSPVFLQFIDCVWQITHMFPNAFEFNDNFLITILDHLYSCRFGTFLFNSDRDRVMEKVKEKTVSLWSYVNTTLDLYKNPLYYAQQVVLIPIASMRHIHLWKRLYCRWNPSMRAQDPVYQRTRELLVLKEQLEKQREEGRKEQKLRIARNINTLVRLAP</sequence>
<comment type="similarity">
    <text evidence="3">Belongs to the protein-tyrosine phosphatase family. Non-receptor class myotubularin subfamily.</text>
</comment>
<evidence type="ECO:0000313" key="13">
    <source>
        <dbReference type="EMBL" id="JAS16377.1"/>
    </source>
</evidence>